<accession>A0AAE0EY27</accession>
<evidence type="ECO:0000313" key="2">
    <source>
        <dbReference type="EMBL" id="KAK3244432.1"/>
    </source>
</evidence>
<dbReference type="CDD" id="cd00038">
    <property type="entry name" value="CAP_ED"/>
    <property type="match status" value="2"/>
</dbReference>
<dbReference type="Gene3D" id="2.60.120.10">
    <property type="entry name" value="Jelly Rolls"/>
    <property type="match status" value="2"/>
</dbReference>
<evidence type="ECO:0000259" key="1">
    <source>
        <dbReference type="PROSITE" id="PS50042"/>
    </source>
</evidence>
<dbReference type="SUPFAM" id="SSF51206">
    <property type="entry name" value="cAMP-binding domain-like"/>
    <property type="match status" value="2"/>
</dbReference>
<name>A0AAE0EY27_9CHLO</name>
<dbReference type="EMBL" id="LGRX02031859">
    <property type="protein sequence ID" value="KAK3244432.1"/>
    <property type="molecule type" value="Genomic_DNA"/>
</dbReference>
<dbReference type="InterPro" id="IPR018490">
    <property type="entry name" value="cNMP-bd_dom_sf"/>
</dbReference>
<dbReference type="Proteomes" id="UP001190700">
    <property type="component" value="Unassembled WGS sequence"/>
</dbReference>
<organism evidence="2 3">
    <name type="scientific">Cymbomonas tetramitiformis</name>
    <dbReference type="NCBI Taxonomy" id="36881"/>
    <lineage>
        <taxon>Eukaryota</taxon>
        <taxon>Viridiplantae</taxon>
        <taxon>Chlorophyta</taxon>
        <taxon>Pyramimonadophyceae</taxon>
        <taxon>Pyramimonadales</taxon>
        <taxon>Pyramimonadaceae</taxon>
        <taxon>Cymbomonas</taxon>
    </lineage>
</organism>
<feature type="domain" description="Cyclic nucleotide-binding" evidence="1">
    <location>
        <begin position="138"/>
        <end position="235"/>
    </location>
</feature>
<dbReference type="Pfam" id="PF00027">
    <property type="entry name" value="cNMP_binding"/>
    <property type="match status" value="1"/>
</dbReference>
<sequence length="575" mass="64234">MESHVEAPSAGKVERDRFKGGVTECYVEAPSAGEVEHRRDGAGEIEHDEDKAGEAECHHDMETAGALECHVETPSAWEAEHDEDKAEVMHRQAEVPRPGRWSMVATNLGVTECHVQASSAGEAGHDSDKAEGTECHVEGTDVFKQGFEARHMIVVLTGKLQAVSEAGRMVGEMGIGSLVGERAFFELHEVDRERSVTVRAKEITSVVVFDFGALEKMKYDIPEVAIKLYLQIGRCCLVELETIITEMVSAANKSSKAMSMLVRSLHGLSIQEMLQMKSPQPVHEPDKLARLLDWCHCWCQHWRYLTKKEVEVLHQSMTYFVLSYCQPVMRSGERANYVAFILSGAVDIEVNFNLMVAQAGDFVGESGLYNSGWRGTSVRCANFGTVVGVLSYDTILTLMKSHPDLVLKVCAPMDTPLALMKSHPDLVLKVCAPRDTPLALVKSHLDLVLKSHPDLVLKVCAPRDTPLALMKSHPDLVLKLLRMFTSSAVKRLQRTIRLIHFEKGRLNPKPFPELYERFTTAFTKFFYQYFEPSGISTAVKMKLLDYFMFDRCRPGTLLHTAGMPPTHIIIVLYGE</sequence>
<keyword evidence="3" id="KW-1185">Reference proteome</keyword>
<dbReference type="InterPro" id="IPR000595">
    <property type="entry name" value="cNMP-bd_dom"/>
</dbReference>
<protein>
    <recommendedName>
        <fullName evidence="1">Cyclic nucleotide-binding domain-containing protein</fullName>
    </recommendedName>
</protein>
<feature type="domain" description="Cyclic nucleotide-binding" evidence="1">
    <location>
        <begin position="328"/>
        <end position="379"/>
    </location>
</feature>
<dbReference type="InterPro" id="IPR014710">
    <property type="entry name" value="RmlC-like_jellyroll"/>
</dbReference>
<dbReference type="PROSITE" id="PS50042">
    <property type="entry name" value="CNMP_BINDING_3"/>
    <property type="match status" value="2"/>
</dbReference>
<proteinExistence type="predicted"/>
<evidence type="ECO:0000313" key="3">
    <source>
        <dbReference type="Proteomes" id="UP001190700"/>
    </source>
</evidence>
<comment type="caution">
    <text evidence="2">The sequence shown here is derived from an EMBL/GenBank/DDBJ whole genome shotgun (WGS) entry which is preliminary data.</text>
</comment>
<dbReference type="AlphaFoldDB" id="A0AAE0EY27"/>
<gene>
    <name evidence="2" type="ORF">CYMTET_45947</name>
</gene>
<reference evidence="2 3" key="1">
    <citation type="journal article" date="2015" name="Genome Biol. Evol.">
        <title>Comparative Genomics of a Bacterivorous Green Alga Reveals Evolutionary Causalities and Consequences of Phago-Mixotrophic Mode of Nutrition.</title>
        <authorList>
            <person name="Burns J.A."/>
            <person name="Paasch A."/>
            <person name="Narechania A."/>
            <person name="Kim E."/>
        </authorList>
    </citation>
    <scope>NUCLEOTIDE SEQUENCE [LARGE SCALE GENOMIC DNA]</scope>
    <source>
        <strain evidence="2 3">PLY_AMNH</strain>
    </source>
</reference>
<feature type="non-terminal residue" evidence="2">
    <location>
        <position position="575"/>
    </location>
</feature>